<organism evidence="1 2">
    <name type="scientific">Methylorubrum thiocyanatum</name>
    <dbReference type="NCBI Taxonomy" id="47958"/>
    <lineage>
        <taxon>Bacteria</taxon>
        <taxon>Pseudomonadati</taxon>
        <taxon>Pseudomonadota</taxon>
        <taxon>Alphaproteobacteria</taxon>
        <taxon>Hyphomicrobiales</taxon>
        <taxon>Methylobacteriaceae</taxon>
        <taxon>Methylorubrum</taxon>
    </lineage>
</organism>
<protein>
    <submittedName>
        <fullName evidence="1">Uncharacterized protein</fullName>
    </submittedName>
</protein>
<gene>
    <name evidence="1" type="ORF">HNR51_003767</name>
</gene>
<evidence type="ECO:0000313" key="2">
    <source>
        <dbReference type="Proteomes" id="UP000543554"/>
    </source>
</evidence>
<dbReference type="RefSeq" id="WP_182555934.1">
    <property type="nucleotide sequence ID" value="NZ_BPRF01000017.1"/>
</dbReference>
<dbReference type="Proteomes" id="UP000543554">
    <property type="component" value="Unassembled WGS sequence"/>
</dbReference>
<accession>A0AA40S5B4</accession>
<comment type="caution">
    <text evidence="1">The sequence shown here is derived from an EMBL/GenBank/DDBJ whole genome shotgun (WGS) entry which is preliminary data.</text>
</comment>
<keyword evidence="2" id="KW-1185">Reference proteome</keyword>
<reference evidence="1 2" key="1">
    <citation type="submission" date="2020-08" db="EMBL/GenBank/DDBJ databases">
        <title>Genomic Encyclopedia of Type Strains, Phase IV (KMG-IV): sequencing the most valuable type-strain genomes for metagenomic binning, comparative biology and taxonomic classification.</title>
        <authorList>
            <person name="Goeker M."/>
        </authorList>
    </citation>
    <scope>NUCLEOTIDE SEQUENCE [LARGE SCALE GENOMIC DNA]</scope>
    <source>
        <strain evidence="1 2">DSM 11490</strain>
    </source>
</reference>
<sequence length="47" mass="4647">MSAGSDGQQAARSGLLVGRVEAGIAIGHQRAGAARQMCERALAPAVG</sequence>
<dbReference type="EMBL" id="JACJIB010000006">
    <property type="protein sequence ID" value="MBA8914674.1"/>
    <property type="molecule type" value="Genomic_DNA"/>
</dbReference>
<evidence type="ECO:0000313" key="1">
    <source>
        <dbReference type="EMBL" id="MBA8914674.1"/>
    </source>
</evidence>
<dbReference type="AlphaFoldDB" id="A0AA40S5B4"/>
<proteinExistence type="predicted"/>
<name>A0AA40S5B4_9HYPH</name>